<evidence type="ECO:0000256" key="1">
    <source>
        <dbReference type="ARBA" id="ARBA00023002"/>
    </source>
</evidence>
<dbReference type="GO" id="GO:0016491">
    <property type="term" value="F:oxidoreductase activity"/>
    <property type="evidence" value="ECO:0007669"/>
    <property type="project" value="UniProtKB-KW"/>
</dbReference>
<organism evidence="4 5">
    <name type="scientific">Amycolatopsis arida</name>
    <dbReference type="NCBI Taxonomy" id="587909"/>
    <lineage>
        <taxon>Bacteria</taxon>
        <taxon>Bacillati</taxon>
        <taxon>Actinomycetota</taxon>
        <taxon>Actinomycetes</taxon>
        <taxon>Pseudonocardiales</taxon>
        <taxon>Pseudonocardiaceae</taxon>
        <taxon>Amycolatopsis</taxon>
    </lineage>
</organism>
<dbReference type="AlphaFoldDB" id="A0A1I5SWC7"/>
<dbReference type="SUPFAM" id="SSF51735">
    <property type="entry name" value="NAD(P)-binding Rossmann-fold domains"/>
    <property type="match status" value="1"/>
</dbReference>
<dbReference type="InterPro" id="IPR050463">
    <property type="entry name" value="Gfo/Idh/MocA_oxidrdct_glycsds"/>
</dbReference>
<proteinExistence type="predicted"/>
<dbReference type="InterPro" id="IPR055170">
    <property type="entry name" value="GFO_IDH_MocA-like_dom"/>
</dbReference>
<evidence type="ECO:0000259" key="3">
    <source>
        <dbReference type="Pfam" id="PF22725"/>
    </source>
</evidence>
<reference evidence="5" key="1">
    <citation type="submission" date="2016-10" db="EMBL/GenBank/DDBJ databases">
        <authorList>
            <person name="Varghese N."/>
            <person name="Submissions S."/>
        </authorList>
    </citation>
    <scope>NUCLEOTIDE SEQUENCE [LARGE SCALE GENOMIC DNA]</scope>
    <source>
        <strain evidence="5">CGMCC 4.5579</strain>
    </source>
</reference>
<keyword evidence="1" id="KW-0560">Oxidoreductase</keyword>
<dbReference type="SUPFAM" id="SSF55347">
    <property type="entry name" value="Glyceraldehyde-3-phosphate dehydrogenase-like, C-terminal domain"/>
    <property type="match status" value="1"/>
</dbReference>
<dbReference type="PANTHER" id="PTHR43818">
    <property type="entry name" value="BCDNA.GH03377"/>
    <property type="match status" value="1"/>
</dbReference>
<sequence>MVEPTSGQVVEQLRVGLVGGGPWATSIHAPGLTEHPGTRLAAVWTRRPEVARELAEPYAATPCASFAELLDQVDAVAFAVPPRAQAELAVRAARAGKHLILEKPVAADVAGAEELAAAVDEADVVALVVLTLRFGLRTREWLVGLAEAGGWRGASARWLSGALLGEKYGNSAWRQEDGALADIGPHVLDLLDAALGEITEVLAAHRSPDDLWHLMLGHAGGATSTASMSLRLPVRPTVVEFAVYGERGFRALAGRSEPAEAYTALVDDFAAMVASGTRTHPCDIRRGLHLQRLLAQAAHLAAR</sequence>
<feature type="domain" description="Gfo/Idh/MocA-like oxidoreductase N-terminal" evidence="2">
    <location>
        <begin position="13"/>
        <end position="128"/>
    </location>
</feature>
<evidence type="ECO:0000313" key="5">
    <source>
        <dbReference type="Proteomes" id="UP000198727"/>
    </source>
</evidence>
<feature type="domain" description="GFO/IDH/MocA-like oxidoreductase" evidence="3">
    <location>
        <begin position="170"/>
        <end position="248"/>
    </location>
</feature>
<gene>
    <name evidence="4" type="ORF">SAMN05421810_103298</name>
</gene>
<protein>
    <submittedName>
        <fullName evidence="4">Predicted dehydrogenase</fullName>
    </submittedName>
</protein>
<dbReference type="GO" id="GO:0000166">
    <property type="term" value="F:nucleotide binding"/>
    <property type="evidence" value="ECO:0007669"/>
    <property type="project" value="InterPro"/>
</dbReference>
<dbReference type="InterPro" id="IPR036291">
    <property type="entry name" value="NAD(P)-bd_dom_sf"/>
</dbReference>
<name>A0A1I5SWC7_9PSEU</name>
<dbReference type="STRING" id="587909.SAMN05421810_103298"/>
<evidence type="ECO:0000259" key="2">
    <source>
        <dbReference type="Pfam" id="PF01408"/>
    </source>
</evidence>
<accession>A0A1I5SWC7</accession>
<dbReference type="PANTHER" id="PTHR43818:SF11">
    <property type="entry name" value="BCDNA.GH03377"/>
    <property type="match status" value="1"/>
</dbReference>
<evidence type="ECO:0000313" key="4">
    <source>
        <dbReference type="EMBL" id="SFP75028.1"/>
    </source>
</evidence>
<dbReference type="EMBL" id="FOWW01000003">
    <property type="protein sequence ID" value="SFP75028.1"/>
    <property type="molecule type" value="Genomic_DNA"/>
</dbReference>
<dbReference type="Pfam" id="PF01408">
    <property type="entry name" value="GFO_IDH_MocA"/>
    <property type="match status" value="1"/>
</dbReference>
<dbReference type="Proteomes" id="UP000198727">
    <property type="component" value="Unassembled WGS sequence"/>
</dbReference>
<dbReference type="Gene3D" id="3.40.50.720">
    <property type="entry name" value="NAD(P)-binding Rossmann-like Domain"/>
    <property type="match status" value="1"/>
</dbReference>
<dbReference type="Pfam" id="PF22725">
    <property type="entry name" value="GFO_IDH_MocA_C3"/>
    <property type="match status" value="1"/>
</dbReference>
<dbReference type="InterPro" id="IPR000683">
    <property type="entry name" value="Gfo/Idh/MocA-like_OxRdtase_N"/>
</dbReference>
<dbReference type="Gene3D" id="3.30.360.10">
    <property type="entry name" value="Dihydrodipicolinate Reductase, domain 2"/>
    <property type="match status" value="1"/>
</dbReference>
<dbReference type="RefSeq" id="WP_092529947.1">
    <property type="nucleotide sequence ID" value="NZ_FOWW01000003.1"/>
</dbReference>
<dbReference type="OrthoDB" id="3815872at2"/>
<keyword evidence="5" id="KW-1185">Reference proteome</keyword>